<name>A0A8S5Q0L0_9CAUD</name>
<protein>
    <submittedName>
        <fullName evidence="2">Resistance protein</fullName>
    </submittedName>
</protein>
<proteinExistence type="predicted"/>
<sequence length="170" mass="19183">MKPYEMNEVYEISETYRGVIAAIENEECTADAMAEALAIIEDEFESKIDAVACLIKNMKARASAIKNEEQALQKRRKTTEERAEWLESCLAETLLQNGKKKLETPRNKLSFRPSVSVFIDDELGLKAMHPELTTVKTVVTPDKNAIKAELKKGVHINGAYLVEKQNLQIK</sequence>
<keyword evidence="1" id="KW-0175">Coiled coil</keyword>
<feature type="coiled-coil region" evidence="1">
    <location>
        <begin position="23"/>
        <end position="82"/>
    </location>
</feature>
<evidence type="ECO:0000313" key="2">
    <source>
        <dbReference type="EMBL" id="DAE12862.1"/>
    </source>
</evidence>
<dbReference type="Pfam" id="PF05565">
    <property type="entry name" value="Sipho_Gp157"/>
    <property type="match status" value="1"/>
</dbReference>
<evidence type="ECO:0000256" key="1">
    <source>
        <dbReference type="SAM" id="Coils"/>
    </source>
</evidence>
<dbReference type="SUPFAM" id="SSF161266">
    <property type="entry name" value="Gam-like"/>
    <property type="match status" value="1"/>
</dbReference>
<accession>A0A8S5Q0L0</accession>
<dbReference type="EMBL" id="BK015559">
    <property type="protein sequence ID" value="DAE12862.1"/>
    <property type="molecule type" value="Genomic_DNA"/>
</dbReference>
<organism evidence="2">
    <name type="scientific">Siphoviridae sp. ctcC24</name>
    <dbReference type="NCBI Taxonomy" id="2825570"/>
    <lineage>
        <taxon>Viruses</taxon>
        <taxon>Duplodnaviria</taxon>
        <taxon>Heunggongvirae</taxon>
        <taxon>Uroviricota</taxon>
        <taxon>Caudoviricetes</taxon>
    </lineage>
</organism>
<reference evidence="2" key="1">
    <citation type="journal article" date="2021" name="Proc. Natl. Acad. Sci. U.S.A.">
        <title>A Catalog of Tens of Thousands of Viruses from Human Metagenomes Reveals Hidden Associations with Chronic Diseases.</title>
        <authorList>
            <person name="Tisza M.J."/>
            <person name="Buck C.B."/>
        </authorList>
    </citation>
    <scope>NUCLEOTIDE SEQUENCE</scope>
    <source>
        <strain evidence="2">Ctcc24</strain>
    </source>
</reference>
<dbReference type="InterPro" id="IPR008840">
    <property type="entry name" value="Sipho_Gp157"/>
</dbReference>